<dbReference type="GO" id="GO:0005886">
    <property type="term" value="C:plasma membrane"/>
    <property type="evidence" value="ECO:0007669"/>
    <property type="project" value="TreeGrafter"/>
</dbReference>
<dbReference type="InterPro" id="IPR003598">
    <property type="entry name" value="Ig_sub2"/>
</dbReference>
<dbReference type="Proteomes" id="UP000823561">
    <property type="component" value="Chromosome 2"/>
</dbReference>
<dbReference type="InterPro" id="IPR007110">
    <property type="entry name" value="Ig-like_dom"/>
</dbReference>
<keyword evidence="5" id="KW-0393">Immunoglobulin domain</keyword>
<dbReference type="GO" id="GO:0050839">
    <property type="term" value="F:cell adhesion molecule binding"/>
    <property type="evidence" value="ECO:0007669"/>
    <property type="project" value="TreeGrafter"/>
</dbReference>
<keyword evidence="6" id="KW-1133">Transmembrane helix</keyword>
<dbReference type="SMART" id="SM00409">
    <property type="entry name" value="IG"/>
    <property type="match status" value="2"/>
</dbReference>
<reference evidence="8" key="1">
    <citation type="submission" date="2020-10" db="EMBL/GenBank/DDBJ databases">
        <title>Chromosome-scale genome assembly of the Allis shad, Alosa alosa.</title>
        <authorList>
            <person name="Margot Z."/>
            <person name="Christophe K."/>
            <person name="Cabau C."/>
            <person name="Louis A."/>
            <person name="Berthelot C."/>
            <person name="Parey E."/>
            <person name="Roest Crollius H."/>
            <person name="Montfort J."/>
            <person name="Robinson-Rechavi M."/>
            <person name="Bucao C."/>
            <person name="Bouchez O."/>
            <person name="Gislard M."/>
            <person name="Lluch J."/>
            <person name="Milhes M."/>
            <person name="Lampietro C."/>
            <person name="Lopez Roques C."/>
            <person name="Donnadieu C."/>
            <person name="Braasch I."/>
            <person name="Desvignes T."/>
            <person name="Postlethwait J."/>
            <person name="Bobe J."/>
            <person name="Guiguen Y."/>
        </authorList>
    </citation>
    <scope>NUCLEOTIDE SEQUENCE</scope>
    <source>
        <strain evidence="8">M-15738</strain>
        <tissue evidence="8">Blood</tissue>
    </source>
</reference>
<dbReference type="PANTHER" id="PTHR11640:SF31">
    <property type="entry name" value="IRREGULAR CHIASM C-ROUGHEST PROTEIN-RELATED"/>
    <property type="match status" value="1"/>
</dbReference>
<dbReference type="InterPro" id="IPR051275">
    <property type="entry name" value="Cell_adhesion_signaling"/>
</dbReference>
<protein>
    <recommendedName>
        <fullName evidence="7">Ig-like domain-containing protein</fullName>
    </recommendedName>
</protein>
<dbReference type="Gene3D" id="2.60.40.10">
    <property type="entry name" value="Immunoglobulins"/>
    <property type="match status" value="2"/>
</dbReference>
<evidence type="ECO:0000256" key="6">
    <source>
        <dbReference type="SAM" id="Phobius"/>
    </source>
</evidence>
<dbReference type="InterPro" id="IPR003599">
    <property type="entry name" value="Ig_sub"/>
</dbReference>
<organism evidence="8 9">
    <name type="scientific">Alosa alosa</name>
    <name type="common">allis shad</name>
    <dbReference type="NCBI Taxonomy" id="278164"/>
    <lineage>
        <taxon>Eukaryota</taxon>
        <taxon>Metazoa</taxon>
        <taxon>Chordata</taxon>
        <taxon>Craniata</taxon>
        <taxon>Vertebrata</taxon>
        <taxon>Euteleostomi</taxon>
        <taxon>Actinopterygii</taxon>
        <taxon>Neopterygii</taxon>
        <taxon>Teleostei</taxon>
        <taxon>Clupei</taxon>
        <taxon>Clupeiformes</taxon>
        <taxon>Clupeoidei</taxon>
        <taxon>Clupeidae</taxon>
        <taxon>Alosa</taxon>
    </lineage>
</organism>
<keyword evidence="9" id="KW-1185">Reference proteome</keyword>
<keyword evidence="3" id="KW-1015">Disulfide bond</keyword>
<dbReference type="EMBL" id="JADWDJ010000002">
    <property type="protein sequence ID" value="KAG5284364.1"/>
    <property type="molecule type" value="Genomic_DNA"/>
</dbReference>
<evidence type="ECO:0000256" key="2">
    <source>
        <dbReference type="ARBA" id="ARBA00023136"/>
    </source>
</evidence>
<keyword evidence="6" id="KW-0812">Transmembrane</keyword>
<keyword evidence="4" id="KW-0325">Glycoprotein</keyword>
<evidence type="ECO:0000256" key="5">
    <source>
        <dbReference type="ARBA" id="ARBA00023319"/>
    </source>
</evidence>
<dbReference type="InterPro" id="IPR013783">
    <property type="entry name" value="Ig-like_fold"/>
</dbReference>
<evidence type="ECO:0000259" key="7">
    <source>
        <dbReference type="PROSITE" id="PS50835"/>
    </source>
</evidence>
<dbReference type="Pfam" id="PF00047">
    <property type="entry name" value="ig"/>
    <property type="match status" value="1"/>
</dbReference>
<dbReference type="GO" id="GO:0098609">
    <property type="term" value="P:cell-cell adhesion"/>
    <property type="evidence" value="ECO:0007669"/>
    <property type="project" value="TreeGrafter"/>
</dbReference>
<dbReference type="CDD" id="cd00096">
    <property type="entry name" value="Ig"/>
    <property type="match status" value="1"/>
</dbReference>
<feature type="domain" description="Ig-like" evidence="7">
    <location>
        <begin position="137"/>
        <end position="227"/>
    </location>
</feature>
<dbReference type="SMART" id="SM00408">
    <property type="entry name" value="IGc2"/>
    <property type="match status" value="2"/>
</dbReference>
<evidence type="ECO:0000256" key="1">
    <source>
        <dbReference type="ARBA" id="ARBA00004479"/>
    </source>
</evidence>
<dbReference type="PANTHER" id="PTHR11640">
    <property type="entry name" value="NEPHRIN"/>
    <property type="match status" value="1"/>
</dbReference>
<comment type="caution">
    <text evidence="8">The sequence shown here is derived from an EMBL/GenBank/DDBJ whole genome shotgun (WGS) entry which is preliminary data.</text>
</comment>
<dbReference type="InterPro" id="IPR036179">
    <property type="entry name" value="Ig-like_dom_sf"/>
</dbReference>
<feature type="transmembrane region" description="Helical" evidence="6">
    <location>
        <begin position="240"/>
        <end position="259"/>
    </location>
</feature>
<dbReference type="GO" id="GO:0005911">
    <property type="term" value="C:cell-cell junction"/>
    <property type="evidence" value="ECO:0007669"/>
    <property type="project" value="TreeGrafter"/>
</dbReference>
<proteinExistence type="predicted"/>
<gene>
    <name evidence="8" type="ORF">AALO_G00025900</name>
</gene>
<dbReference type="InterPro" id="IPR013151">
    <property type="entry name" value="Immunoglobulin_dom"/>
</dbReference>
<evidence type="ECO:0000313" key="8">
    <source>
        <dbReference type="EMBL" id="KAG5284364.1"/>
    </source>
</evidence>
<feature type="domain" description="Ig-like" evidence="7">
    <location>
        <begin position="39"/>
        <end position="134"/>
    </location>
</feature>
<keyword evidence="2 6" id="KW-0472">Membrane</keyword>
<comment type="subcellular location">
    <subcellularLocation>
        <location evidence="1">Membrane</location>
        <topology evidence="1">Single-pass type I membrane protein</topology>
    </subcellularLocation>
</comment>
<name>A0AAV6HCV8_9TELE</name>
<accession>A0AAV6HCV8</accession>
<evidence type="ECO:0000313" key="9">
    <source>
        <dbReference type="Proteomes" id="UP000823561"/>
    </source>
</evidence>
<evidence type="ECO:0000256" key="4">
    <source>
        <dbReference type="ARBA" id="ARBA00023180"/>
    </source>
</evidence>
<dbReference type="Pfam" id="PF13927">
    <property type="entry name" value="Ig_3"/>
    <property type="match status" value="1"/>
</dbReference>
<dbReference type="PROSITE" id="PS50835">
    <property type="entry name" value="IG_LIKE"/>
    <property type="match status" value="2"/>
</dbReference>
<dbReference type="AlphaFoldDB" id="A0AAV6HCV8"/>
<evidence type="ECO:0000256" key="3">
    <source>
        <dbReference type="ARBA" id="ARBA00023157"/>
    </source>
</evidence>
<sequence>MHFWTIITQVSLPASLAVRMGVMWTGALTHLVLLLSFRAEAVIVESNPAVDNGGFIQTRLDQIVSLSCSAASAGGEGELQWFRNGMLVDLKEGNYISQSLLCVSPVTREDNGAIFRCQLKNNAALNGSVQLEVTYAPDLSGKEEQSVEEKSTLTLSCDSRANPPVTMVWSRDGQVLDLSEGHFTATNDGVTARLSVHSVKRELHQGEYTCTATSPVEPKKTKNFQVTVTDKTIKFPRDPMIAGIVVIACTVVLAVLARWEKIVKCCK</sequence>
<dbReference type="SUPFAM" id="SSF48726">
    <property type="entry name" value="Immunoglobulin"/>
    <property type="match status" value="2"/>
</dbReference>